<dbReference type="SUPFAM" id="SSF47954">
    <property type="entry name" value="Cyclin-like"/>
    <property type="match status" value="2"/>
</dbReference>
<dbReference type="GO" id="GO:0051301">
    <property type="term" value="P:cell division"/>
    <property type="evidence" value="ECO:0007669"/>
    <property type="project" value="UniProtKB-KW"/>
</dbReference>
<keyword evidence="3" id="KW-0131">Cell cycle</keyword>
<feature type="region of interest" description="Disordered" evidence="5">
    <location>
        <begin position="154"/>
        <end position="196"/>
    </location>
</feature>
<dbReference type="InterPro" id="IPR006671">
    <property type="entry name" value="Cyclin_N"/>
</dbReference>
<comment type="similarity">
    <text evidence="4">Belongs to the cyclin family.</text>
</comment>
<dbReference type="RefSeq" id="XP_004364819.2">
    <property type="nucleotide sequence ID" value="XM_004364762.2"/>
</dbReference>
<proteinExistence type="inferred from homology"/>
<evidence type="ECO:0000313" key="9">
    <source>
        <dbReference type="Proteomes" id="UP000008743"/>
    </source>
</evidence>
<dbReference type="Pfam" id="PF00134">
    <property type="entry name" value="Cyclin_N"/>
    <property type="match status" value="1"/>
</dbReference>
<dbReference type="InterPro" id="IPR036915">
    <property type="entry name" value="Cyclin-like_sf"/>
</dbReference>
<accession>A0A0D2U6B9</accession>
<dbReference type="PANTHER" id="PTHR10177">
    <property type="entry name" value="CYCLINS"/>
    <property type="match status" value="1"/>
</dbReference>
<organism evidence="8 9">
    <name type="scientific">Capsaspora owczarzaki (strain ATCC 30864)</name>
    <dbReference type="NCBI Taxonomy" id="595528"/>
    <lineage>
        <taxon>Eukaryota</taxon>
        <taxon>Filasterea</taxon>
        <taxon>Capsaspora</taxon>
    </lineage>
</organism>
<dbReference type="STRING" id="595528.A0A0D2U6B9"/>
<feature type="region of interest" description="Disordered" evidence="5">
    <location>
        <begin position="1"/>
        <end position="71"/>
    </location>
</feature>
<evidence type="ECO:0000256" key="1">
    <source>
        <dbReference type="ARBA" id="ARBA00022618"/>
    </source>
</evidence>
<dbReference type="eggNOG" id="KOG0655">
    <property type="taxonomic scope" value="Eukaryota"/>
</dbReference>
<dbReference type="SMART" id="SM01332">
    <property type="entry name" value="Cyclin_C"/>
    <property type="match status" value="1"/>
</dbReference>
<evidence type="ECO:0000259" key="6">
    <source>
        <dbReference type="SMART" id="SM00385"/>
    </source>
</evidence>
<dbReference type="InterPro" id="IPR013763">
    <property type="entry name" value="Cyclin-like_dom"/>
</dbReference>
<sequence length="540" mass="59928">MTSQLQQQRGTKRTRSLLDVDDENTAAILSPSTTLSSTTATSAAAPVSRASQRTRTSSTSSTSSSMGSSSATTDALLPILALADRGSADDNLPATQLFGAHKLSENRRTRTSSRQSPQSPHVKQRLLGQHRPRTSMVVFDETEQLQPITIDESKLRADEDEEELLQEHNNEPASTTGSDLVETAAGSSPPQAVAAMHSRLNHSPTAQQGFGAIEEGFMRFLAASPAQERPAGFLRVSDWISSDSFHKNQIAEIYDWLKSREEHYVPASRNFYTKHPTIIPRMRAILIDWMKEVCEEYGMHRETFHLAAEFVDRYLHSSRVAVDKNNLQLIGTTCMLIASKLEEVRPPVVADFAYVTDSACTALQIVENEMKVLMTLNWELCPITVNAWVAIFLQIATLRQKEDVSDALLLAQASPDAYTKIMTLLDVAILDNPMLEYSPSLVATAGLFVTFGGQSSTIGAQWQDEAFVQSVTGYTLPELESAISWLQPIWMQICVTEPLQRLVSQFARLVPESDQHNLQTKSHDISILSHFHSPQHRNTY</sequence>
<evidence type="ECO:0000256" key="4">
    <source>
        <dbReference type="RuleBase" id="RU000383"/>
    </source>
</evidence>
<keyword evidence="9" id="KW-1185">Reference proteome</keyword>
<protein>
    <submittedName>
        <fullName evidence="8">Cyclin E2</fullName>
    </submittedName>
</protein>
<dbReference type="CDD" id="cd20519">
    <property type="entry name" value="CYCLIN_CCNE_rpt1"/>
    <property type="match status" value="1"/>
</dbReference>
<feature type="domain" description="Cyclin C-terminal" evidence="7">
    <location>
        <begin position="383"/>
        <end position="524"/>
    </location>
</feature>
<reference evidence="9" key="1">
    <citation type="submission" date="2011-02" db="EMBL/GenBank/DDBJ databases">
        <title>The Genome Sequence of Capsaspora owczarzaki ATCC 30864.</title>
        <authorList>
            <person name="Russ C."/>
            <person name="Cuomo C."/>
            <person name="Burger G."/>
            <person name="Gray M.W."/>
            <person name="Holland P.W.H."/>
            <person name="King N."/>
            <person name="Lang F.B.F."/>
            <person name="Roger A.J."/>
            <person name="Ruiz-Trillo I."/>
            <person name="Young S.K."/>
            <person name="Zeng Q."/>
            <person name="Gargeya S."/>
            <person name="Alvarado L."/>
            <person name="Berlin A."/>
            <person name="Chapman S.B."/>
            <person name="Chen Z."/>
            <person name="Freedman E."/>
            <person name="Gellesch M."/>
            <person name="Goldberg J."/>
            <person name="Griggs A."/>
            <person name="Gujja S."/>
            <person name="Heilman E."/>
            <person name="Heiman D."/>
            <person name="Howarth C."/>
            <person name="Mehta T."/>
            <person name="Neiman D."/>
            <person name="Pearson M."/>
            <person name="Roberts A."/>
            <person name="Saif S."/>
            <person name="Shea T."/>
            <person name="Shenoy N."/>
            <person name="Sisk P."/>
            <person name="Stolte C."/>
            <person name="Sykes S."/>
            <person name="White J."/>
            <person name="Yandava C."/>
            <person name="Haas B."/>
            <person name="Nusbaum C."/>
            <person name="Birren B."/>
        </authorList>
    </citation>
    <scope>NUCLEOTIDE SEQUENCE</scope>
    <source>
        <strain evidence="9">ATCC 30864</strain>
    </source>
</reference>
<dbReference type="FunFam" id="1.10.472.10:FF:000001">
    <property type="entry name" value="G2/mitotic-specific cyclin"/>
    <property type="match status" value="1"/>
</dbReference>
<name>A0A0D2U6B9_CAPO3</name>
<dbReference type="AlphaFoldDB" id="A0A0D2U6B9"/>
<dbReference type="SMART" id="SM00385">
    <property type="entry name" value="CYCLIN"/>
    <property type="match status" value="1"/>
</dbReference>
<keyword evidence="2 4" id="KW-0195">Cyclin</keyword>
<dbReference type="OrthoDB" id="5590282at2759"/>
<evidence type="ECO:0000259" key="7">
    <source>
        <dbReference type="SMART" id="SM01332"/>
    </source>
</evidence>
<keyword evidence="1" id="KW-0132">Cell division</keyword>
<dbReference type="CDD" id="cd20520">
    <property type="entry name" value="CYCLIN_CCNE_rpt2"/>
    <property type="match status" value="1"/>
</dbReference>
<feature type="compositionally biased region" description="Basic residues" evidence="5">
    <location>
        <begin position="122"/>
        <end position="131"/>
    </location>
</feature>
<gene>
    <name evidence="8" type="ORF">CAOG_001951</name>
</gene>
<dbReference type="PhylomeDB" id="A0A0D2U6B9"/>
<feature type="domain" description="Cyclin-like" evidence="6">
    <location>
        <begin position="288"/>
        <end position="374"/>
    </location>
</feature>
<evidence type="ECO:0000256" key="2">
    <source>
        <dbReference type="ARBA" id="ARBA00023127"/>
    </source>
</evidence>
<dbReference type="Proteomes" id="UP000008743">
    <property type="component" value="Unassembled WGS sequence"/>
</dbReference>
<dbReference type="InterPro" id="IPR004367">
    <property type="entry name" value="Cyclin_C-dom"/>
</dbReference>
<dbReference type="InParanoid" id="A0A0D2U6B9"/>
<evidence type="ECO:0000256" key="3">
    <source>
        <dbReference type="ARBA" id="ARBA00023306"/>
    </source>
</evidence>
<dbReference type="Pfam" id="PF02984">
    <property type="entry name" value="Cyclin_C"/>
    <property type="match status" value="1"/>
</dbReference>
<evidence type="ECO:0000313" key="8">
    <source>
        <dbReference type="EMBL" id="KJE90681.1"/>
    </source>
</evidence>
<dbReference type="EMBL" id="KE346361">
    <property type="protein sequence ID" value="KJE90681.1"/>
    <property type="molecule type" value="Genomic_DNA"/>
</dbReference>
<evidence type="ECO:0000256" key="5">
    <source>
        <dbReference type="SAM" id="MobiDB-lite"/>
    </source>
</evidence>
<dbReference type="InterPro" id="IPR039361">
    <property type="entry name" value="Cyclin"/>
</dbReference>
<feature type="region of interest" description="Disordered" evidence="5">
    <location>
        <begin position="97"/>
        <end position="131"/>
    </location>
</feature>
<feature type="compositionally biased region" description="Low complexity" evidence="5">
    <location>
        <begin position="25"/>
        <end position="71"/>
    </location>
</feature>
<dbReference type="Gene3D" id="1.10.472.10">
    <property type="entry name" value="Cyclin-like"/>
    <property type="match status" value="2"/>
</dbReference>